<dbReference type="EMBL" id="MU154524">
    <property type="protein sequence ID" value="KAF9501181.1"/>
    <property type="molecule type" value="Genomic_DNA"/>
</dbReference>
<reference evidence="2" key="1">
    <citation type="submission" date="2020-11" db="EMBL/GenBank/DDBJ databases">
        <authorList>
            <consortium name="DOE Joint Genome Institute"/>
            <person name="Ahrendt S."/>
            <person name="Riley R."/>
            <person name="Andreopoulos W."/>
            <person name="Labutti K."/>
            <person name="Pangilinan J."/>
            <person name="Ruiz-Duenas F.J."/>
            <person name="Barrasa J.M."/>
            <person name="Sanchez-Garcia M."/>
            <person name="Camarero S."/>
            <person name="Miyauchi S."/>
            <person name="Serrano A."/>
            <person name="Linde D."/>
            <person name="Babiker R."/>
            <person name="Drula E."/>
            <person name="Ayuso-Fernandez I."/>
            <person name="Pacheco R."/>
            <person name="Padilla G."/>
            <person name="Ferreira P."/>
            <person name="Barriuso J."/>
            <person name="Kellner H."/>
            <person name="Castanera R."/>
            <person name="Alfaro M."/>
            <person name="Ramirez L."/>
            <person name="Pisabarro A.G."/>
            <person name="Kuo A."/>
            <person name="Tritt A."/>
            <person name="Lipzen A."/>
            <person name="He G."/>
            <person name="Yan M."/>
            <person name="Ng V."/>
            <person name="Cullen D."/>
            <person name="Martin F."/>
            <person name="Rosso M.-N."/>
            <person name="Henrissat B."/>
            <person name="Hibbett D."/>
            <person name="Martinez A.T."/>
            <person name="Grigoriev I.V."/>
        </authorList>
    </citation>
    <scope>NUCLEOTIDE SEQUENCE</scope>
    <source>
        <strain evidence="2">ATCC 90797</strain>
    </source>
</reference>
<feature type="region of interest" description="Disordered" evidence="1">
    <location>
        <begin position="79"/>
        <end position="103"/>
    </location>
</feature>
<proteinExistence type="predicted"/>
<name>A0A9P6ABL5_PLEER</name>
<dbReference type="AlphaFoldDB" id="A0A9P6ABL5"/>
<protein>
    <submittedName>
        <fullName evidence="2">Uncharacterized protein</fullName>
    </submittedName>
</protein>
<comment type="caution">
    <text evidence="2">The sequence shown here is derived from an EMBL/GenBank/DDBJ whole genome shotgun (WGS) entry which is preliminary data.</text>
</comment>
<organism evidence="2 3">
    <name type="scientific">Pleurotus eryngii</name>
    <name type="common">Boletus of the steppes</name>
    <dbReference type="NCBI Taxonomy" id="5323"/>
    <lineage>
        <taxon>Eukaryota</taxon>
        <taxon>Fungi</taxon>
        <taxon>Dikarya</taxon>
        <taxon>Basidiomycota</taxon>
        <taxon>Agaricomycotina</taxon>
        <taxon>Agaricomycetes</taxon>
        <taxon>Agaricomycetidae</taxon>
        <taxon>Agaricales</taxon>
        <taxon>Pleurotineae</taxon>
        <taxon>Pleurotaceae</taxon>
        <taxon>Pleurotus</taxon>
    </lineage>
</organism>
<dbReference type="Proteomes" id="UP000807025">
    <property type="component" value="Unassembled WGS sequence"/>
</dbReference>
<evidence type="ECO:0000256" key="1">
    <source>
        <dbReference type="SAM" id="MobiDB-lite"/>
    </source>
</evidence>
<sequence>MYPSSRDHLVYAPQTSALTHIWSCAGGGPCSRIGGARCPPSCASPLDPTPTNSMTILSHTRAVASSQLHQASRNAVLTRRESRVPSLRLDHSRPPTHGCSPPSNSRCRLNACTYGPWTSLGDQPEIISLVCPLPFSHSPFRQYAFFYIPME</sequence>
<keyword evidence="3" id="KW-1185">Reference proteome</keyword>
<evidence type="ECO:0000313" key="2">
    <source>
        <dbReference type="EMBL" id="KAF9501181.1"/>
    </source>
</evidence>
<evidence type="ECO:0000313" key="3">
    <source>
        <dbReference type="Proteomes" id="UP000807025"/>
    </source>
</evidence>
<accession>A0A9P6ABL5</accession>
<gene>
    <name evidence="2" type="ORF">BDN71DRAFT_843188</name>
</gene>
<feature type="compositionally biased region" description="Basic and acidic residues" evidence="1">
    <location>
        <begin position="79"/>
        <end position="93"/>
    </location>
</feature>